<accession>A0A239J7Y3</accession>
<evidence type="ECO:0000313" key="2">
    <source>
        <dbReference type="Proteomes" id="UP000198432"/>
    </source>
</evidence>
<name>A0A239J7Y3_9BACT</name>
<gene>
    <name evidence="1" type="ORF">SAMN06296052_12068</name>
</gene>
<protein>
    <submittedName>
        <fullName evidence="1">Uncharacterized protein</fullName>
    </submittedName>
</protein>
<sequence length="202" mass="22364">MLGLLLLAFSCSPENEEVADEQVDVVPVPEALDSIASTNKDALRTDENNVSPTVPLPQPLMQQLTTEYQGWEQPTLAEGAQERGAALPQGPFIVRGDFNGDNLQDVALQLEKDGEVIVLAALHTEEGVYQLHELKRDILFNERGVLQSLYYLYLAEENEEILSVETAEELDIPYDVVALGMEDNVTAFIFTNGQFKEVVIAE</sequence>
<reference evidence="2" key="1">
    <citation type="submission" date="2017-06" db="EMBL/GenBank/DDBJ databases">
        <authorList>
            <person name="Varghese N."/>
            <person name="Submissions S."/>
        </authorList>
    </citation>
    <scope>NUCLEOTIDE SEQUENCE [LARGE SCALE GENOMIC DNA]</scope>
    <source>
        <strain evidence="2">NKM1</strain>
    </source>
</reference>
<dbReference type="EMBL" id="FZOQ01000020">
    <property type="protein sequence ID" value="SNT01363.1"/>
    <property type="molecule type" value="Genomic_DNA"/>
</dbReference>
<keyword evidence="2" id="KW-1185">Reference proteome</keyword>
<organism evidence="1 2">
    <name type="scientific">Pontibacter ummariensis</name>
    <dbReference type="NCBI Taxonomy" id="1610492"/>
    <lineage>
        <taxon>Bacteria</taxon>
        <taxon>Pseudomonadati</taxon>
        <taxon>Bacteroidota</taxon>
        <taxon>Cytophagia</taxon>
        <taxon>Cytophagales</taxon>
        <taxon>Hymenobacteraceae</taxon>
        <taxon>Pontibacter</taxon>
    </lineage>
</organism>
<dbReference type="Proteomes" id="UP000198432">
    <property type="component" value="Unassembled WGS sequence"/>
</dbReference>
<proteinExistence type="predicted"/>
<evidence type="ECO:0000313" key="1">
    <source>
        <dbReference type="EMBL" id="SNT01363.1"/>
    </source>
</evidence>
<dbReference type="AlphaFoldDB" id="A0A239J7Y3"/>